<dbReference type="RefSeq" id="WP_136930183.1">
    <property type="nucleotide sequence ID" value="NZ_SSMQ01000016.1"/>
</dbReference>
<dbReference type="InterPro" id="IPR010987">
    <property type="entry name" value="Glutathione-S-Trfase_C-like"/>
</dbReference>
<dbReference type="CDD" id="cd03046">
    <property type="entry name" value="GST_N_GTT1_like"/>
    <property type="match status" value="1"/>
</dbReference>
<dbReference type="PANTHER" id="PTHR44051:SF8">
    <property type="entry name" value="GLUTATHIONE S-TRANSFERASE GSTA"/>
    <property type="match status" value="1"/>
</dbReference>
<dbReference type="SFLD" id="SFLDS00019">
    <property type="entry name" value="Glutathione_Transferase_(cytos"/>
    <property type="match status" value="1"/>
</dbReference>
<dbReference type="Pfam" id="PF00043">
    <property type="entry name" value="GST_C"/>
    <property type="match status" value="1"/>
</dbReference>
<dbReference type="SFLD" id="SFLDG00358">
    <property type="entry name" value="Main_(cytGST)"/>
    <property type="match status" value="1"/>
</dbReference>
<dbReference type="AlphaFoldDB" id="A0A4U1JCI9"/>
<dbReference type="EMBL" id="SSMQ01000016">
    <property type="protein sequence ID" value="TKD07587.1"/>
    <property type="molecule type" value="Genomic_DNA"/>
</dbReference>
<evidence type="ECO:0000313" key="4">
    <source>
        <dbReference type="EMBL" id="TKD07587.1"/>
    </source>
</evidence>
<evidence type="ECO:0000313" key="5">
    <source>
        <dbReference type="Proteomes" id="UP000309215"/>
    </source>
</evidence>
<dbReference type="SUPFAM" id="SSF52833">
    <property type="entry name" value="Thioredoxin-like"/>
    <property type="match status" value="1"/>
</dbReference>
<feature type="domain" description="GST N-terminal" evidence="2">
    <location>
        <begin position="21"/>
        <end position="101"/>
    </location>
</feature>
<dbReference type="Gene3D" id="1.20.1050.10">
    <property type="match status" value="1"/>
</dbReference>
<proteinExistence type="inferred from homology"/>
<gene>
    <name evidence="4" type="ORF">E8A74_17640</name>
</gene>
<feature type="domain" description="GST C-terminal" evidence="3">
    <location>
        <begin position="107"/>
        <end position="225"/>
    </location>
</feature>
<dbReference type="SUPFAM" id="SSF47616">
    <property type="entry name" value="GST C-terminal domain-like"/>
    <property type="match status" value="1"/>
</dbReference>
<dbReference type="InterPro" id="IPR040079">
    <property type="entry name" value="Glutathione_S-Trfase"/>
</dbReference>
<dbReference type="InterPro" id="IPR036282">
    <property type="entry name" value="Glutathione-S-Trfase_C_sf"/>
</dbReference>
<name>A0A4U1JCI9_9BACT</name>
<dbReference type="SFLD" id="SFLDG01150">
    <property type="entry name" value="Main.1:_Beta-like"/>
    <property type="match status" value="1"/>
</dbReference>
<dbReference type="PANTHER" id="PTHR44051">
    <property type="entry name" value="GLUTATHIONE S-TRANSFERASE-RELATED"/>
    <property type="match status" value="1"/>
</dbReference>
<accession>A0A4U1JCI9</accession>
<keyword evidence="5" id="KW-1185">Reference proteome</keyword>
<dbReference type="InterPro" id="IPR004045">
    <property type="entry name" value="Glutathione_S-Trfase_N"/>
</dbReference>
<dbReference type="Gene3D" id="3.40.30.10">
    <property type="entry name" value="Glutaredoxin"/>
    <property type="match status" value="1"/>
</dbReference>
<dbReference type="GO" id="GO:0016740">
    <property type="term" value="F:transferase activity"/>
    <property type="evidence" value="ECO:0007669"/>
    <property type="project" value="UniProtKB-KW"/>
</dbReference>
<dbReference type="CDD" id="cd03207">
    <property type="entry name" value="GST_C_8"/>
    <property type="match status" value="1"/>
</dbReference>
<evidence type="ECO:0000259" key="2">
    <source>
        <dbReference type="PROSITE" id="PS50404"/>
    </source>
</evidence>
<evidence type="ECO:0000256" key="1">
    <source>
        <dbReference type="RuleBase" id="RU003494"/>
    </source>
</evidence>
<comment type="similarity">
    <text evidence="1">Belongs to the GST superfamily.</text>
</comment>
<protein>
    <submittedName>
        <fullName evidence="4">Glutathione S-transferase family protein</fullName>
    </submittedName>
</protein>
<dbReference type="PROSITE" id="PS50405">
    <property type="entry name" value="GST_CTER"/>
    <property type="match status" value="1"/>
</dbReference>
<comment type="caution">
    <text evidence="4">The sequence shown here is derived from an EMBL/GenBank/DDBJ whole genome shotgun (WGS) entry which is preliminary data.</text>
</comment>
<organism evidence="4 5">
    <name type="scientific">Polyangium fumosum</name>
    <dbReference type="NCBI Taxonomy" id="889272"/>
    <lineage>
        <taxon>Bacteria</taxon>
        <taxon>Pseudomonadati</taxon>
        <taxon>Myxococcota</taxon>
        <taxon>Polyangia</taxon>
        <taxon>Polyangiales</taxon>
        <taxon>Polyangiaceae</taxon>
        <taxon>Polyangium</taxon>
    </lineage>
</organism>
<sequence>MSDTLGRGGATRAQGGRSIAMDLKFYYAPMTSASRVHWALEELGVPYEKVKLDLAAGEQRKPEYLALNPNGKVPLLIAEGRPIFEGLAILLYLGERFGTEKGLFPASNLDRADAFKWMAWGAVTFGEALQRFLRNTLDRFPEEERSPKSAEVAKKDLAAHLAILNEALEGKEYLVGKTFSFVDISIAPAIPFLGRFGIDVSPFPNVNAWVARCLARPAFARVMQG</sequence>
<evidence type="ECO:0000259" key="3">
    <source>
        <dbReference type="PROSITE" id="PS50405"/>
    </source>
</evidence>
<dbReference type="InterPro" id="IPR036249">
    <property type="entry name" value="Thioredoxin-like_sf"/>
</dbReference>
<dbReference type="OrthoDB" id="5740960at2"/>
<dbReference type="Pfam" id="PF02798">
    <property type="entry name" value="GST_N"/>
    <property type="match status" value="1"/>
</dbReference>
<reference evidence="4 5" key="1">
    <citation type="submission" date="2019-04" db="EMBL/GenBank/DDBJ databases">
        <authorList>
            <person name="Li Y."/>
            <person name="Wang J."/>
        </authorList>
    </citation>
    <scope>NUCLEOTIDE SEQUENCE [LARGE SCALE GENOMIC DNA]</scope>
    <source>
        <strain evidence="4 5">DSM 14668</strain>
    </source>
</reference>
<dbReference type="Proteomes" id="UP000309215">
    <property type="component" value="Unassembled WGS sequence"/>
</dbReference>
<dbReference type="InterPro" id="IPR004046">
    <property type="entry name" value="GST_C"/>
</dbReference>
<dbReference type="PROSITE" id="PS50404">
    <property type="entry name" value="GST_NTER"/>
    <property type="match status" value="1"/>
</dbReference>
<keyword evidence="4" id="KW-0808">Transferase</keyword>